<comment type="caution">
    <text evidence="1">The sequence shown here is derived from an EMBL/GenBank/DDBJ whole genome shotgun (WGS) entry which is preliminary data.</text>
</comment>
<dbReference type="OrthoDB" id="2331312at2759"/>
<name>A0A9W4WWD3_9GLOM</name>
<reference evidence="1" key="1">
    <citation type="submission" date="2022-08" db="EMBL/GenBank/DDBJ databases">
        <authorList>
            <person name="Kallberg Y."/>
            <person name="Tangrot J."/>
            <person name="Rosling A."/>
        </authorList>
    </citation>
    <scope>NUCLEOTIDE SEQUENCE</scope>
    <source>
        <strain evidence="1">Wild A</strain>
    </source>
</reference>
<dbReference type="AlphaFoldDB" id="A0A9W4WWD3"/>
<organism evidence="1 2">
    <name type="scientific">Funneliformis geosporum</name>
    <dbReference type="NCBI Taxonomy" id="1117311"/>
    <lineage>
        <taxon>Eukaryota</taxon>
        <taxon>Fungi</taxon>
        <taxon>Fungi incertae sedis</taxon>
        <taxon>Mucoromycota</taxon>
        <taxon>Glomeromycotina</taxon>
        <taxon>Glomeromycetes</taxon>
        <taxon>Glomerales</taxon>
        <taxon>Glomeraceae</taxon>
        <taxon>Funneliformis</taxon>
    </lineage>
</organism>
<dbReference type="EMBL" id="CAMKVN010003190">
    <property type="protein sequence ID" value="CAI2183998.1"/>
    <property type="molecule type" value="Genomic_DNA"/>
</dbReference>
<keyword evidence="2" id="KW-1185">Reference proteome</keyword>
<protein>
    <submittedName>
        <fullName evidence="1">4549_t:CDS:1</fullName>
    </submittedName>
</protein>
<dbReference type="Proteomes" id="UP001153678">
    <property type="component" value="Unassembled WGS sequence"/>
</dbReference>
<accession>A0A9W4WWD3</accession>
<evidence type="ECO:0000313" key="1">
    <source>
        <dbReference type="EMBL" id="CAI2183998.1"/>
    </source>
</evidence>
<proteinExistence type="predicted"/>
<evidence type="ECO:0000313" key="2">
    <source>
        <dbReference type="Proteomes" id="UP001153678"/>
    </source>
</evidence>
<gene>
    <name evidence="1" type="ORF">FWILDA_LOCUS11360</name>
</gene>
<sequence length="160" mass="18927">MSISYNTQGGNDFVTVPTTSTFNERASIPHETVFYYRPNNDFQIYLVCCKEITLNELISQLLINYLYSPYNNDLYSNELFVFYFQHPNGQRIYHVTCEMISHSNIVQYLNSNIYGIELKQSEQQPPLEFSNNHKQNLEFHLKQFLTDYLVSHENLNDVFN</sequence>